<keyword evidence="4" id="KW-1185">Reference proteome</keyword>
<protein>
    <submittedName>
        <fullName evidence="3">Similar to Saccharomyces cerevisiae YPR061C JID1 Probable Hsp40p co-chaperone, has a DnaJ-like domain</fullName>
    </submittedName>
</protein>
<evidence type="ECO:0000313" key="3">
    <source>
        <dbReference type="EMBL" id="CDO54012.1"/>
    </source>
</evidence>
<evidence type="ECO:0000256" key="1">
    <source>
        <dbReference type="ARBA" id="ARBA00023186"/>
    </source>
</evidence>
<dbReference type="EMBL" id="CCBN010000006">
    <property type="protein sequence ID" value="CDO54012.1"/>
    <property type="molecule type" value="Genomic_DNA"/>
</dbReference>
<organism evidence="3 4">
    <name type="scientific">Geotrichum candidum</name>
    <name type="common">Oospora lactis</name>
    <name type="synonym">Dipodascus geotrichum</name>
    <dbReference type="NCBI Taxonomy" id="1173061"/>
    <lineage>
        <taxon>Eukaryota</taxon>
        <taxon>Fungi</taxon>
        <taxon>Dikarya</taxon>
        <taxon>Ascomycota</taxon>
        <taxon>Saccharomycotina</taxon>
        <taxon>Dipodascomycetes</taxon>
        <taxon>Dipodascales</taxon>
        <taxon>Dipodascaceae</taxon>
        <taxon>Geotrichum</taxon>
    </lineage>
</organism>
<accession>A0A0J9X968</accession>
<dbReference type="Proteomes" id="UP000242525">
    <property type="component" value="Unassembled WGS sequence"/>
</dbReference>
<dbReference type="PANTHER" id="PTHR44145:SF3">
    <property type="entry name" value="DNAJ HOMOLOG SUBFAMILY A MEMBER 3, MITOCHONDRIAL"/>
    <property type="match status" value="1"/>
</dbReference>
<dbReference type="STRING" id="1173061.A0A0J9X968"/>
<dbReference type="AlphaFoldDB" id="A0A0J9X968"/>
<dbReference type="CDD" id="cd06257">
    <property type="entry name" value="DnaJ"/>
    <property type="match status" value="1"/>
</dbReference>
<proteinExistence type="predicted"/>
<feature type="domain" description="J" evidence="2">
    <location>
        <begin position="59"/>
        <end position="130"/>
    </location>
</feature>
<reference evidence="3" key="1">
    <citation type="submission" date="2014-03" db="EMBL/GenBank/DDBJ databases">
        <authorList>
            <person name="Casaregola S."/>
        </authorList>
    </citation>
    <scope>NUCLEOTIDE SEQUENCE [LARGE SCALE GENOMIC DNA]</scope>
    <source>
        <strain evidence="3">CLIB 918</strain>
    </source>
</reference>
<dbReference type="InterPro" id="IPR051938">
    <property type="entry name" value="Apopto_cytoskel_mod"/>
</dbReference>
<dbReference type="InterPro" id="IPR001623">
    <property type="entry name" value="DnaJ_domain"/>
</dbReference>
<dbReference type="Pfam" id="PF00226">
    <property type="entry name" value="DnaJ"/>
    <property type="match status" value="1"/>
</dbReference>
<dbReference type="InterPro" id="IPR036869">
    <property type="entry name" value="J_dom_sf"/>
</dbReference>
<evidence type="ECO:0000313" key="4">
    <source>
        <dbReference type="Proteomes" id="UP000242525"/>
    </source>
</evidence>
<gene>
    <name evidence="3" type="ORF">BN980_GECA06s03387g</name>
</gene>
<name>A0A0J9X968_GEOCN</name>
<sequence length="311" mass="35878">MHGIISRKSISAVHALSQPRLSCYFSRPDLSFQPVLRTNSRKYATSADFPKWPTSTQPSPYDIFDTTKETFDAKVVRNHFYSLAKIYHPDSLVKLDNLTSELKAERFKKIVAAYDILKDEKKRKEYDLFKTGWQYGDEPVKKRNFTGRDFSRAARYKPYQPGATGNGPKTSWDDYHQDYREYQKQQDPEYQKQAWEMHKKMVCLVALGSLVVGAIQFKFLMNNASKDIEGRNKNSSKAQQRVYLANINYGMGDLKEDRIKRFLAHRDGTTSYNNYKELMLSQESEKFDLETQSTLALPPPALSLSGGTTEL</sequence>
<dbReference type="InterPro" id="IPR018253">
    <property type="entry name" value="DnaJ_domain_CS"/>
</dbReference>
<evidence type="ECO:0000259" key="2">
    <source>
        <dbReference type="PROSITE" id="PS50076"/>
    </source>
</evidence>
<dbReference type="SUPFAM" id="SSF46565">
    <property type="entry name" value="Chaperone J-domain"/>
    <property type="match status" value="1"/>
</dbReference>
<dbReference type="SMART" id="SM00271">
    <property type="entry name" value="DnaJ"/>
    <property type="match status" value="1"/>
</dbReference>
<comment type="caution">
    <text evidence="3">The sequence shown here is derived from an EMBL/GenBank/DDBJ whole genome shotgun (WGS) entry which is preliminary data.</text>
</comment>
<dbReference type="PROSITE" id="PS50076">
    <property type="entry name" value="DNAJ_2"/>
    <property type="match status" value="1"/>
</dbReference>
<dbReference type="OrthoDB" id="445556at2759"/>
<dbReference type="Gene3D" id="1.10.287.110">
    <property type="entry name" value="DnaJ domain"/>
    <property type="match status" value="1"/>
</dbReference>
<dbReference type="PANTHER" id="PTHR44145">
    <property type="entry name" value="DNAJ HOMOLOG SUBFAMILY A MEMBER 3, MITOCHONDRIAL"/>
    <property type="match status" value="1"/>
</dbReference>
<dbReference type="PROSITE" id="PS00636">
    <property type="entry name" value="DNAJ_1"/>
    <property type="match status" value="1"/>
</dbReference>
<keyword evidence="1" id="KW-0143">Chaperone</keyword>